<evidence type="ECO:0000256" key="8">
    <source>
        <dbReference type="ARBA" id="ARBA00023136"/>
    </source>
</evidence>
<comment type="subcellular location">
    <subcellularLocation>
        <location evidence="1">Membrane</location>
        <topology evidence="1">Multi-pass membrane protein</topology>
    </subcellularLocation>
</comment>
<dbReference type="GO" id="GO:0016020">
    <property type="term" value="C:membrane"/>
    <property type="evidence" value="ECO:0007669"/>
    <property type="project" value="UniProtKB-SubCell"/>
</dbReference>
<dbReference type="Pfam" id="PF00153">
    <property type="entry name" value="Mito_carr"/>
    <property type="match status" value="2"/>
</dbReference>
<feature type="domain" description="FLYWCH-type" evidence="10">
    <location>
        <begin position="14"/>
        <end position="70"/>
    </location>
</feature>
<proteinExistence type="inferred from homology"/>
<dbReference type="InterPro" id="IPR018108">
    <property type="entry name" value="MCP_transmembrane"/>
</dbReference>
<dbReference type="PROSITE" id="PS50920">
    <property type="entry name" value="SOLCAR"/>
    <property type="match status" value="2"/>
</dbReference>
<sequence length="632" mass="72129">MESPEVKPNKRNFSKKLPHEGFNYIVERVNEEGKKKYWRCEHYIRKGQKCAGRLHTNMEDEVLSVIGEHTCDQFVEEPVQVKPDKTIKRKAAEDLFRIPYQQEMFETENILLSKRGRPKFHHNGFLYCFEKMNSDGDIRFWKCEFFNSKHVKCRARLHTDLEHNVVREMGVHICPSDEENVELQRMISEIKRRALETSEPASVLREYTIQSSPAELVSLLPSKDAVRKIVQRVRKDRPPSMAAKTCKFEQVYGGEEVKDERYIPENVEEHDYEQPNFPRRIVKKHDIYNVGSTSGYVAEEFESAIRTSTLNAEADAFGAHVADFLRNLSPSCMYRMKIKFERLMQSRMVVGLSRLEAGKQRNLTKIQYVSSGCFSGVATRLVIQPLDVVKIRFQLQEEPLYGVNRGKYSGRMLKTMRMIWKEEGFKALWRGHIPGQALSVTYGVIQYSTFEALSSEIVKLGLGKYKMTADFLCGSIAGSLATACSMPFDVIRTRMVVSQGYRNLLHPINKTWTKEGIGGFFHGLTPSLAQIALNAASGALAGIVAKTITYPLDLVRHRLQINERIRPGAFGQTTDYGGMTATIRGIVKHEGFTSLYKGIWPALLKESTQTALSFFFYELACDILSGSLFNSK</sequence>
<protein>
    <submittedName>
        <fullName evidence="12">FLYWCH-type domain-containing protein</fullName>
    </submittedName>
</protein>
<evidence type="ECO:0000256" key="2">
    <source>
        <dbReference type="ARBA" id="ARBA00006375"/>
    </source>
</evidence>
<evidence type="ECO:0000313" key="11">
    <source>
        <dbReference type="Proteomes" id="UP000887560"/>
    </source>
</evidence>
<evidence type="ECO:0000256" key="9">
    <source>
        <dbReference type="PROSITE-ProRule" id="PRU00282"/>
    </source>
</evidence>
<dbReference type="PANTHER" id="PTHR24089">
    <property type="entry name" value="SOLUTE CARRIER FAMILY 25"/>
    <property type="match status" value="1"/>
</dbReference>
<feature type="repeat" description="Solcar" evidence="9">
    <location>
        <begin position="363"/>
        <end position="456"/>
    </location>
</feature>
<dbReference type="SUPFAM" id="SSF103506">
    <property type="entry name" value="Mitochondrial carrier"/>
    <property type="match status" value="1"/>
</dbReference>
<keyword evidence="7" id="KW-0862">Zinc</keyword>
<dbReference type="InterPro" id="IPR007588">
    <property type="entry name" value="Znf_FLYWCH"/>
</dbReference>
<evidence type="ECO:0000256" key="4">
    <source>
        <dbReference type="ARBA" id="ARBA00022723"/>
    </source>
</evidence>
<evidence type="ECO:0000256" key="3">
    <source>
        <dbReference type="ARBA" id="ARBA00022692"/>
    </source>
</evidence>
<evidence type="ECO:0000256" key="5">
    <source>
        <dbReference type="ARBA" id="ARBA00022737"/>
    </source>
</evidence>
<keyword evidence="4" id="KW-0479">Metal-binding</keyword>
<dbReference type="AlphaFoldDB" id="A0A915PE99"/>
<keyword evidence="6" id="KW-0863">Zinc-finger</keyword>
<keyword evidence="8 9" id="KW-0472">Membrane</keyword>
<organism evidence="11 12">
    <name type="scientific">Meloidogyne floridensis</name>
    <dbReference type="NCBI Taxonomy" id="298350"/>
    <lineage>
        <taxon>Eukaryota</taxon>
        <taxon>Metazoa</taxon>
        <taxon>Ecdysozoa</taxon>
        <taxon>Nematoda</taxon>
        <taxon>Chromadorea</taxon>
        <taxon>Rhabditida</taxon>
        <taxon>Tylenchina</taxon>
        <taxon>Tylenchomorpha</taxon>
        <taxon>Tylenchoidea</taxon>
        <taxon>Meloidogynidae</taxon>
        <taxon>Meloidogyninae</taxon>
        <taxon>Meloidogyne</taxon>
    </lineage>
</organism>
<dbReference type="Proteomes" id="UP000887560">
    <property type="component" value="Unplaced"/>
</dbReference>
<dbReference type="Pfam" id="PF04500">
    <property type="entry name" value="FLYWCH"/>
    <property type="match status" value="2"/>
</dbReference>
<evidence type="ECO:0000256" key="1">
    <source>
        <dbReference type="ARBA" id="ARBA00004141"/>
    </source>
</evidence>
<name>A0A915PE99_9BILA</name>
<feature type="domain" description="FLYWCH-type" evidence="10">
    <location>
        <begin position="112"/>
        <end position="166"/>
    </location>
</feature>
<dbReference type="WBParaSite" id="scf7180000424842.g14124">
    <property type="protein sequence ID" value="scf7180000424842.g14124"/>
    <property type="gene ID" value="scf7180000424842.g14124"/>
</dbReference>
<keyword evidence="11" id="KW-1185">Reference proteome</keyword>
<evidence type="ECO:0000259" key="10">
    <source>
        <dbReference type="Pfam" id="PF04500"/>
    </source>
</evidence>
<reference evidence="12" key="1">
    <citation type="submission" date="2022-11" db="UniProtKB">
        <authorList>
            <consortium name="WormBaseParasite"/>
        </authorList>
    </citation>
    <scope>IDENTIFICATION</scope>
</reference>
<comment type="similarity">
    <text evidence="2">Belongs to the mitochondrial carrier (TC 2.A.29) family.</text>
</comment>
<dbReference type="GO" id="GO:0008270">
    <property type="term" value="F:zinc ion binding"/>
    <property type="evidence" value="ECO:0007669"/>
    <property type="project" value="UniProtKB-KW"/>
</dbReference>
<accession>A0A915PE99</accession>
<evidence type="ECO:0000256" key="7">
    <source>
        <dbReference type="ARBA" id="ARBA00022833"/>
    </source>
</evidence>
<evidence type="ECO:0000256" key="6">
    <source>
        <dbReference type="ARBA" id="ARBA00022771"/>
    </source>
</evidence>
<keyword evidence="5" id="KW-0677">Repeat</keyword>
<dbReference type="Gene3D" id="2.20.25.240">
    <property type="match status" value="2"/>
</dbReference>
<evidence type="ECO:0000313" key="12">
    <source>
        <dbReference type="WBParaSite" id="scf7180000424842.g14124"/>
    </source>
</evidence>
<feature type="repeat" description="Solcar" evidence="9">
    <location>
        <begin position="529"/>
        <end position="623"/>
    </location>
</feature>
<dbReference type="InterPro" id="IPR023395">
    <property type="entry name" value="MCP_dom_sf"/>
</dbReference>
<dbReference type="Gene3D" id="1.50.40.10">
    <property type="entry name" value="Mitochondrial carrier domain"/>
    <property type="match status" value="2"/>
</dbReference>
<keyword evidence="3 9" id="KW-0812">Transmembrane</keyword>